<dbReference type="GO" id="GO:0034039">
    <property type="term" value="F:8-oxo-7,8-dihydroguanine DNA N-glycosylase activity"/>
    <property type="evidence" value="ECO:0007669"/>
    <property type="project" value="TreeGrafter"/>
</dbReference>
<keyword evidence="11" id="KW-0234">DNA repair</keyword>
<evidence type="ECO:0000256" key="4">
    <source>
        <dbReference type="ARBA" id="ARBA00011245"/>
    </source>
</evidence>
<keyword evidence="13" id="KW-0511">Multifunctional enzyme</keyword>
<dbReference type="Gene3D" id="3.20.190.10">
    <property type="entry name" value="MutM-like, N-terminal"/>
    <property type="match status" value="1"/>
</dbReference>
<dbReference type="GO" id="GO:0006284">
    <property type="term" value="P:base-excision repair"/>
    <property type="evidence" value="ECO:0007669"/>
    <property type="project" value="InterPro"/>
</dbReference>
<dbReference type="SUPFAM" id="SSF57716">
    <property type="entry name" value="Glucocorticoid receptor-like (DNA-binding domain)"/>
    <property type="match status" value="1"/>
</dbReference>
<evidence type="ECO:0000256" key="13">
    <source>
        <dbReference type="ARBA" id="ARBA00023268"/>
    </source>
</evidence>
<keyword evidence="14" id="KW-0326">Glycosidase</keyword>
<feature type="domain" description="FPG-type" evidence="17">
    <location>
        <begin position="236"/>
        <end position="270"/>
    </location>
</feature>
<name>A0A1F4VBB2_UNCKA</name>
<dbReference type="FunFam" id="1.10.8.50:FF:000003">
    <property type="entry name" value="Formamidopyrimidine-DNA glycosylase"/>
    <property type="match status" value="1"/>
</dbReference>
<dbReference type="PROSITE" id="PS51068">
    <property type="entry name" value="FPG_CAT"/>
    <property type="match status" value="1"/>
</dbReference>
<comment type="catalytic activity">
    <reaction evidence="15">
        <text>2'-deoxyribonucleotide-(2'-deoxyribose 5'-phosphate)-2'-deoxyribonucleotide-DNA = a 3'-end 2'-deoxyribonucleotide-(2,3-dehydro-2,3-deoxyribose 5'-phosphate)-DNA + a 5'-end 5'-phospho-2'-deoxyribonucleoside-DNA + H(+)</text>
        <dbReference type="Rhea" id="RHEA:66592"/>
        <dbReference type="Rhea" id="RHEA-COMP:13180"/>
        <dbReference type="Rhea" id="RHEA-COMP:16897"/>
        <dbReference type="Rhea" id="RHEA-COMP:17067"/>
        <dbReference type="ChEBI" id="CHEBI:15378"/>
        <dbReference type="ChEBI" id="CHEBI:136412"/>
        <dbReference type="ChEBI" id="CHEBI:157695"/>
        <dbReference type="ChEBI" id="CHEBI:167181"/>
        <dbReference type="EC" id="4.2.99.18"/>
    </reaction>
</comment>
<evidence type="ECO:0000256" key="8">
    <source>
        <dbReference type="ARBA" id="ARBA00022801"/>
    </source>
</evidence>
<proteinExistence type="inferred from homology"/>
<reference evidence="19 20" key="1">
    <citation type="journal article" date="2016" name="Nat. Commun.">
        <title>Thousands of microbial genomes shed light on interconnected biogeochemical processes in an aquifer system.</title>
        <authorList>
            <person name="Anantharaman K."/>
            <person name="Brown C.T."/>
            <person name="Hug L.A."/>
            <person name="Sharon I."/>
            <person name="Castelle C.J."/>
            <person name="Probst A.J."/>
            <person name="Thomas B.C."/>
            <person name="Singh A."/>
            <person name="Wilkins M.J."/>
            <person name="Karaoz U."/>
            <person name="Brodie E.L."/>
            <person name="Williams K.H."/>
            <person name="Hubbard S.S."/>
            <person name="Banfield J.F."/>
        </authorList>
    </citation>
    <scope>NUCLEOTIDE SEQUENCE [LARGE SCALE GENOMIC DNA]</scope>
</reference>
<organism evidence="19 20">
    <name type="scientific">candidate division WWE3 bacterium RIFCSPHIGHO2_01_FULL_48_15</name>
    <dbReference type="NCBI Taxonomy" id="1802619"/>
    <lineage>
        <taxon>Bacteria</taxon>
        <taxon>Katanobacteria</taxon>
    </lineage>
</organism>
<feature type="domain" description="Formamidopyrimidine-DNA glycosylase catalytic" evidence="18">
    <location>
        <begin position="2"/>
        <end position="112"/>
    </location>
</feature>
<evidence type="ECO:0000256" key="12">
    <source>
        <dbReference type="ARBA" id="ARBA00023239"/>
    </source>
</evidence>
<comment type="subunit">
    <text evidence="4">Monomer.</text>
</comment>
<keyword evidence="12" id="KW-0456">Lyase</keyword>
<evidence type="ECO:0000256" key="9">
    <source>
        <dbReference type="ARBA" id="ARBA00022833"/>
    </source>
</evidence>
<keyword evidence="10" id="KW-0238">DNA-binding</keyword>
<dbReference type="AlphaFoldDB" id="A0A1F4VBB2"/>
<evidence type="ECO:0000313" key="20">
    <source>
        <dbReference type="Proteomes" id="UP000179005"/>
    </source>
</evidence>
<dbReference type="PANTHER" id="PTHR22993">
    <property type="entry name" value="FORMAMIDOPYRIMIDINE-DNA GLYCOSYLASE"/>
    <property type="match status" value="1"/>
</dbReference>
<evidence type="ECO:0000256" key="15">
    <source>
        <dbReference type="ARBA" id="ARBA00044632"/>
    </source>
</evidence>
<evidence type="ECO:0000256" key="7">
    <source>
        <dbReference type="ARBA" id="ARBA00022771"/>
    </source>
</evidence>
<dbReference type="Pfam" id="PF01149">
    <property type="entry name" value="Fapy_DNA_glyco"/>
    <property type="match status" value="1"/>
</dbReference>
<evidence type="ECO:0000256" key="1">
    <source>
        <dbReference type="ARBA" id="ARBA00001668"/>
    </source>
</evidence>
<comment type="cofactor">
    <cofactor evidence="2">
        <name>Zn(2+)</name>
        <dbReference type="ChEBI" id="CHEBI:29105"/>
    </cofactor>
</comment>
<dbReference type="PANTHER" id="PTHR22993:SF9">
    <property type="entry name" value="FORMAMIDOPYRIMIDINE-DNA GLYCOSYLASE"/>
    <property type="match status" value="1"/>
</dbReference>
<dbReference type="NCBIfam" id="NF002211">
    <property type="entry name" value="PRK01103.1"/>
    <property type="match status" value="1"/>
</dbReference>
<dbReference type="GO" id="GO:0003684">
    <property type="term" value="F:damaged DNA binding"/>
    <property type="evidence" value="ECO:0007669"/>
    <property type="project" value="InterPro"/>
</dbReference>
<dbReference type="InterPro" id="IPR010663">
    <property type="entry name" value="Znf_FPG/IleRS"/>
</dbReference>
<keyword evidence="8" id="KW-0378">Hydrolase</keyword>
<evidence type="ECO:0000313" key="19">
    <source>
        <dbReference type="EMBL" id="OGC54505.1"/>
    </source>
</evidence>
<dbReference type="PROSITE" id="PS51066">
    <property type="entry name" value="ZF_FPG_2"/>
    <property type="match status" value="1"/>
</dbReference>
<dbReference type="InterPro" id="IPR000214">
    <property type="entry name" value="Znf_DNA_glyclase/AP_lyase"/>
</dbReference>
<dbReference type="Pfam" id="PF06831">
    <property type="entry name" value="H2TH"/>
    <property type="match status" value="1"/>
</dbReference>
<keyword evidence="9" id="KW-0862">Zinc</keyword>
<dbReference type="EMBL" id="MEVC01000021">
    <property type="protein sequence ID" value="OGC54505.1"/>
    <property type="molecule type" value="Genomic_DNA"/>
</dbReference>
<accession>A0A1F4VBB2</accession>
<gene>
    <name evidence="19" type="ORF">A2797_00630</name>
</gene>
<dbReference type="GO" id="GO:0008270">
    <property type="term" value="F:zinc ion binding"/>
    <property type="evidence" value="ECO:0007669"/>
    <property type="project" value="UniProtKB-KW"/>
</dbReference>
<evidence type="ECO:0000256" key="3">
    <source>
        <dbReference type="ARBA" id="ARBA00009409"/>
    </source>
</evidence>
<evidence type="ECO:0000256" key="6">
    <source>
        <dbReference type="ARBA" id="ARBA00022763"/>
    </source>
</evidence>
<dbReference type="SUPFAM" id="SSF46946">
    <property type="entry name" value="S13-like H2TH domain"/>
    <property type="match status" value="1"/>
</dbReference>
<evidence type="ECO:0000256" key="5">
    <source>
        <dbReference type="ARBA" id="ARBA00022723"/>
    </source>
</evidence>
<keyword evidence="6" id="KW-0227">DNA damage</keyword>
<dbReference type="Proteomes" id="UP000179005">
    <property type="component" value="Unassembled WGS sequence"/>
</dbReference>
<dbReference type="Pfam" id="PF06827">
    <property type="entry name" value="zf-FPG_IleRS"/>
    <property type="match status" value="1"/>
</dbReference>
<comment type="catalytic activity">
    <reaction evidence="1">
        <text>Hydrolysis of DNA containing ring-opened 7-methylguanine residues, releasing 2,6-diamino-4-hydroxy-5-(N-methyl)formamidopyrimidine.</text>
        <dbReference type="EC" id="3.2.2.23"/>
    </reaction>
</comment>
<keyword evidence="5" id="KW-0479">Metal-binding</keyword>
<dbReference type="InterPro" id="IPR012319">
    <property type="entry name" value="FPG_cat"/>
</dbReference>
<evidence type="ECO:0000256" key="11">
    <source>
        <dbReference type="ARBA" id="ARBA00023204"/>
    </source>
</evidence>
<dbReference type="SMART" id="SM01232">
    <property type="entry name" value="H2TH"/>
    <property type="match status" value="1"/>
</dbReference>
<sequence>MPELPEVETIRRDLDKELRGLTFKSVETTTPKMVRPTPAEFEKALKGQKFLAVARRAKLLIFELEHNKFVVHLRLTGRLLLCKIGDPPDEFQRVVFKLSGRELRFADLRKFGYAKLLKSDDELEKLLAQFGPEPFDDLTKEKFKEILAKSGRRVKDVLMDQEKISGLGNIYANDALWLAKIHPQSKSSKITPKQAGDLYQAIVEILEKSIKLRGASDRPGYRDIYGQKGSYQDHFLTYQKTGKPCPRGDGIIERRNVNGRGTFFCPKCQVLVK</sequence>
<dbReference type="SMART" id="SM00898">
    <property type="entry name" value="Fapy_DNA_glyco"/>
    <property type="match status" value="1"/>
</dbReference>
<evidence type="ECO:0000259" key="17">
    <source>
        <dbReference type="PROSITE" id="PS51066"/>
    </source>
</evidence>
<dbReference type="InterPro" id="IPR010979">
    <property type="entry name" value="Ribosomal_uS13-like_H2TH"/>
</dbReference>
<evidence type="ECO:0000256" key="16">
    <source>
        <dbReference type="PROSITE-ProRule" id="PRU00391"/>
    </source>
</evidence>
<dbReference type="InterPro" id="IPR015886">
    <property type="entry name" value="H2TH_FPG"/>
</dbReference>
<evidence type="ECO:0000256" key="10">
    <source>
        <dbReference type="ARBA" id="ARBA00023125"/>
    </source>
</evidence>
<dbReference type="InterPro" id="IPR035937">
    <property type="entry name" value="FPG_N"/>
</dbReference>
<keyword evidence="7 16" id="KW-0863">Zinc-finger</keyword>
<evidence type="ECO:0000259" key="18">
    <source>
        <dbReference type="PROSITE" id="PS51068"/>
    </source>
</evidence>
<comment type="similarity">
    <text evidence="3">Belongs to the FPG family.</text>
</comment>
<dbReference type="SUPFAM" id="SSF81624">
    <property type="entry name" value="N-terminal domain of MutM-like DNA repair proteins"/>
    <property type="match status" value="1"/>
</dbReference>
<dbReference type="CDD" id="cd08966">
    <property type="entry name" value="EcFpg-like_N"/>
    <property type="match status" value="1"/>
</dbReference>
<evidence type="ECO:0000256" key="2">
    <source>
        <dbReference type="ARBA" id="ARBA00001947"/>
    </source>
</evidence>
<comment type="caution">
    <text evidence="19">The sequence shown here is derived from an EMBL/GenBank/DDBJ whole genome shotgun (WGS) entry which is preliminary data.</text>
</comment>
<dbReference type="Gene3D" id="1.10.8.50">
    <property type="match status" value="1"/>
</dbReference>
<dbReference type="InterPro" id="IPR020629">
    <property type="entry name" value="FPG_Glyclase"/>
</dbReference>
<evidence type="ECO:0000256" key="14">
    <source>
        <dbReference type="ARBA" id="ARBA00023295"/>
    </source>
</evidence>
<dbReference type="STRING" id="1802619.A2797_00630"/>
<protein>
    <submittedName>
        <fullName evidence="19">DNA-formamidopyrimidine glycosylase</fullName>
    </submittedName>
</protein>
<dbReference type="NCBIfam" id="TIGR00577">
    <property type="entry name" value="fpg"/>
    <property type="match status" value="1"/>
</dbReference>
<dbReference type="GO" id="GO:0140078">
    <property type="term" value="F:class I DNA-(apurinic or apyrimidinic site) endonuclease activity"/>
    <property type="evidence" value="ECO:0007669"/>
    <property type="project" value="UniProtKB-EC"/>
</dbReference>